<accession>A0A135UTV8</accession>
<dbReference type="PANTHER" id="PTHR43791:SF36">
    <property type="entry name" value="TRANSPORTER, PUTATIVE (AFU_ORTHOLOGUE AFUA_6G08340)-RELATED"/>
    <property type="match status" value="1"/>
</dbReference>
<feature type="transmembrane region" description="Helical" evidence="7">
    <location>
        <begin position="349"/>
        <end position="372"/>
    </location>
</feature>
<organism evidence="8 9">
    <name type="scientific">Colletotrichum salicis</name>
    <dbReference type="NCBI Taxonomy" id="1209931"/>
    <lineage>
        <taxon>Eukaryota</taxon>
        <taxon>Fungi</taxon>
        <taxon>Dikarya</taxon>
        <taxon>Ascomycota</taxon>
        <taxon>Pezizomycotina</taxon>
        <taxon>Sordariomycetes</taxon>
        <taxon>Hypocreomycetidae</taxon>
        <taxon>Glomerellales</taxon>
        <taxon>Glomerellaceae</taxon>
        <taxon>Colletotrichum</taxon>
        <taxon>Colletotrichum acutatum species complex</taxon>
    </lineage>
</organism>
<evidence type="ECO:0000256" key="1">
    <source>
        <dbReference type="ARBA" id="ARBA00004141"/>
    </source>
</evidence>
<feature type="transmembrane region" description="Helical" evidence="7">
    <location>
        <begin position="240"/>
        <end position="259"/>
    </location>
</feature>
<gene>
    <name evidence="8" type="ORF">CSAL01_06896</name>
</gene>
<evidence type="ECO:0000256" key="5">
    <source>
        <dbReference type="ARBA" id="ARBA00023136"/>
    </source>
</evidence>
<dbReference type="Pfam" id="PF07690">
    <property type="entry name" value="MFS_1"/>
    <property type="match status" value="1"/>
</dbReference>
<proteinExistence type="predicted"/>
<name>A0A135UTV8_9PEZI</name>
<protein>
    <submittedName>
        <fullName evidence="8">Major facilitator superfamily transporter</fullName>
    </submittedName>
</protein>
<comment type="caution">
    <text evidence="8">The sequence shown here is derived from an EMBL/GenBank/DDBJ whole genome shotgun (WGS) entry which is preliminary data.</text>
</comment>
<evidence type="ECO:0000256" key="3">
    <source>
        <dbReference type="ARBA" id="ARBA00022692"/>
    </source>
</evidence>
<dbReference type="Gene3D" id="1.20.1250.20">
    <property type="entry name" value="MFS general substrate transporter like domains"/>
    <property type="match status" value="1"/>
</dbReference>
<dbReference type="OrthoDB" id="3639251at2759"/>
<sequence length="455" mass="50693">MGVPEQTPIPVAAKVSPVQQGDNDSGSEGVLTPFASNPKDDIDPKEERAFLWRLDMFFLTIGFLGYMFKYIDQTNISNAYVSRMKENLNLLGNELNYFTTFFNSKQVYGLRFLIGFFEGTAWPGYFTLISQWYMPHEVALRTSLYNIAQPAGAMLAGAMQGALSTNFEGLHGRSDWRWAFIINGVCTIAVALAAFFILPGYPERPNPLAKFYLKPKHIDIALARARRVGRKPQIGITIKSFLRCFSFWQLWASAIAWPIGGNFTPASYFNFSVAMLNYLPIIGQAVQLVAELLFSGLSDYFGVRLPFLLLHSVKSSTLLHRSSSSYDQITNKPTWPAAHLQAKPEVRTVLFASGTVLAYIMSAFIPIAAFPALEAPHWRIGAKLYLAFALVSAVIFVGIHFAFKWEKKKKAREAVKEEVTGEPDDAHSGVKSVESWEIDGGVVGNEALGKFRDKP</sequence>
<feature type="region of interest" description="Disordered" evidence="6">
    <location>
        <begin position="1"/>
        <end position="40"/>
    </location>
</feature>
<dbReference type="AlphaFoldDB" id="A0A135UTV8"/>
<feature type="transmembrane region" description="Helical" evidence="7">
    <location>
        <begin position="176"/>
        <end position="198"/>
    </location>
</feature>
<keyword evidence="3 7" id="KW-0812">Transmembrane</keyword>
<dbReference type="EMBL" id="JFFI01001037">
    <property type="protein sequence ID" value="KXH63850.1"/>
    <property type="molecule type" value="Genomic_DNA"/>
</dbReference>
<evidence type="ECO:0000256" key="7">
    <source>
        <dbReference type="SAM" id="Phobius"/>
    </source>
</evidence>
<evidence type="ECO:0000313" key="8">
    <source>
        <dbReference type="EMBL" id="KXH63850.1"/>
    </source>
</evidence>
<keyword evidence="2" id="KW-0813">Transport</keyword>
<reference evidence="8 9" key="1">
    <citation type="submission" date="2014-02" db="EMBL/GenBank/DDBJ databases">
        <title>The genome sequence of Colletotrichum salicis CBS 607.94.</title>
        <authorList>
            <person name="Baroncelli R."/>
            <person name="Thon M.R."/>
        </authorList>
    </citation>
    <scope>NUCLEOTIDE SEQUENCE [LARGE SCALE GENOMIC DNA]</scope>
    <source>
        <strain evidence="8 9">CBS 607.94</strain>
    </source>
</reference>
<dbReference type="GO" id="GO:0016020">
    <property type="term" value="C:membrane"/>
    <property type="evidence" value="ECO:0007669"/>
    <property type="project" value="UniProtKB-SubCell"/>
</dbReference>
<evidence type="ECO:0000256" key="4">
    <source>
        <dbReference type="ARBA" id="ARBA00022989"/>
    </source>
</evidence>
<dbReference type="InterPro" id="IPR011701">
    <property type="entry name" value="MFS"/>
</dbReference>
<comment type="subcellular location">
    <subcellularLocation>
        <location evidence="1">Membrane</location>
        <topology evidence="1">Multi-pass membrane protein</topology>
    </subcellularLocation>
</comment>
<evidence type="ECO:0000256" key="6">
    <source>
        <dbReference type="SAM" id="MobiDB-lite"/>
    </source>
</evidence>
<keyword evidence="5 7" id="KW-0472">Membrane</keyword>
<dbReference type="SUPFAM" id="SSF103473">
    <property type="entry name" value="MFS general substrate transporter"/>
    <property type="match status" value="1"/>
</dbReference>
<feature type="transmembrane region" description="Helical" evidence="7">
    <location>
        <begin position="50"/>
        <end position="68"/>
    </location>
</feature>
<keyword evidence="4 7" id="KW-1133">Transmembrane helix</keyword>
<dbReference type="Proteomes" id="UP000070121">
    <property type="component" value="Unassembled WGS sequence"/>
</dbReference>
<evidence type="ECO:0000256" key="2">
    <source>
        <dbReference type="ARBA" id="ARBA00022448"/>
    </source>
</evidence>
<dbReference type="PANTHER" id="PTHR43791">
    <property type="entry name" value="PERMEASE-RELATED"/>
    <property type="match status" value="1"/>
</dbReference>
<feature type="transmembrane region" description="Helical" evidence="7">
    <location>
        <begin position="384"/>
        <end position="403"/>
    </location>
</feature>
<feature type="transmembrane region" description="Helical" evidence="7">
    <location>
        <begin position="112"/>
        <end position="134"/>
    </location>
</feature>
<evidence type="ECO:0000313" key="9">
    <source>
        <dbReference type="Proteomes" id="UP000070121"/>
    </source>
</evidence>
<dbReference type="GO" id="GO:0022857">
    <property type="term" value="F:transmembrane transporter activity"/>
    <property type="evidence" value="ECO:0007669"/>
    <property type="project" value="InterPro"/>
</dbReference>
<feature type="compositionally biased region" description="Polar residues" evidence="6">
    <location>
        <begin position="17"/>
        <end position="26"/>
    </location>
</feature>
<dbReference type="InterPro" id="IPR036259">
    <property type="entry name" value="MFS_trans_sf"/>
</dbReference>
<keyword evidence="9" id="KW-1185">Reference proteome</keyword>